<dbReference type="Gene3D" id="3.10.20.620">
    <property type="match status" value="1"/>
</dbReference>
<comment type="function">
    <text evidence="6">Involved in autophagic vesicle formation.</text>
</comment>
<evidence type="ECO:0000256" key="1">
    <source>
        <dbReference type="ARBA" id="ARBA00004623"/>
    </source>
</evidence>
<dbReference type="InterPro" id="IPR042526">
    <property type="entry name" value="Atg5_HR"/>
</dbReference>
<comment type="subunit">
    <text evidence="6">Conjugated with ATG12.</text>
</comment>
<accession>A0A183DQA8</accession>
<dbReference type="WBParaSite" id="GPUH_0001091201-mRNA-1">
    <property type="protein sequence ID" value="GPUH_0001091201-mRNA-1"/>
    <property type="gene ID" value="GPUH_0001091201"/>
</dbReference>
<dbReference type="GO" id="GO:0000422">
    <property type="term" value="P:autophagy of mitochondrion"/>
    <property type="evidence" value="ECO:0007669"/>
    <property type="project" value="TreeGrafter"/>
</dbReference>
<reference evidence="10 11" key="2">
    <citation type="submission" date="2018-11" db="EMBL/GenBank/DDBJ databases">
        <authorList>
            <consortium name="Pathogen Informatics"/>
        </authorList>
    </citation>
    <scope>NUCLEOTIDE SEQUENCE [LARGE SCALE GENOMIC DNA]</scope>
</reference>
<dbReference type="GO" id="GO:0019776">
    <property type="term" value="F:Atg8-family ligase activity"/>
    <property type="evidence" value="ECO:0007669"/>
    <property type="project" value="TreeGrafter"/>
</dbReference>
<proteinExistence type="inferred from homology"/>
<dbReference type="GO" id="GO:0061908">
    <property type="term" value="C:phagophore"/>
    <property type="evidence" value="ECO:0007669"/>
    <property type="project" value="TreeGrafter"/>
</dbReference>
<dbReference type="GO" id="GO:0007033">
    <property type="term" value="P:vacuole organization"/>
    <property type="evidence" value="ECO:0007669"/>
    <property type="project" value="UniProtKB-ARBA"/>
</dbReference>
<comment type="similarity">
    <text evidence="2 6">Belongs to the ATG5 family.</text>
</comment>
<dbReference type="OrthoDB" id="272162at2759"/>
<evidence type="ECO:0000256" key="5">
    <source>
        <dbReference type="ARBA" id="ARBA00023006"/>
    </source>
</evidence>
<comment type="subcellular location">
    <subcellularLocation>
        <location evidence="1 6">Preautophagosomal structure membrane</location>
        <topology evidence="1 6">Peripheral membrane protein</topology>
    </subcellularLocation>
</comment>
<dbReference type="GO" id="GO:0034045">
    <property type="term" value="C:phagophore assembly site membrane"/>
    <property type="evidence" value="ECO:0007669"/>
    <property type="project" value="UniProtKB-SubCell"/>
</dbReference>
<feature type="domain" description="Autophagy protein ATG5 UblA" evidence="9">
    <location>
        <begin position="11"/>
        <end position="103"/>
    </location>
</feature>
<dbReference type="GO" id="GO:0034727">
    <property type="term" value="P:piecemeal microautophagy of the nucleus"/>
    <property type="evidence" value="ECO:0007669"/>
    <property type="project" value="TreeGrafter"/>
</dbReference>
<dbReference type="GO" id="GO:0044233">
    <property type="term" value="C:mitochondria-associated endoplasmic reticulum membrane contact site"/>
    <property type="evidence" value="ECO:0007669"/>
    <property type="project" value="TreeGrafter"/>
</dbReference>
<evidence type="ECO:0000313" key="10">
    <source>
        <dbReference type="EMBL" id="VDN18064.1"/>
    </source>
</evidence>
<sequence>MVQDYEVIRNLWDGRVPVQFVLDKLEFYHCSAKPFCIMISRMSYFPLVLPQVLQYFNSVVDQFDTETVWLQYNGKPLKWHYPVGVLFDLLKKDDFLPWTVTLKTKDFPKEVMRCKGDSLESSFIQSIKEADQLKHKAKVMNSMKIDEHRQLWNSLVHDKFDEFWAVNKQLMEANVSGPMYHIPVRIYQADCPFRQPCITPYDESEQPRTVADALKAVNIERAEEVVSHGIRIPVTTPLIWMAQNLSYLDNFIHIIVPPS</sequence>
<keyword evidence="4 6" id="KW-0832">Ubl conjugation</keyword>
<keyword evidence="5 6" id="KW-0072">Autophagy</keyword>
<feature type="domain" description="Autophagy protein ATG5 alpha-helical bundle region" evidence="8">
    <location>
        <begin position="117"/>
        <end position="172"/>
    </location>
</feature>
<dbReference type="Pfam" id="PF20637">
    <property type="entry name" value="ATG5_HBR"/>
    <property type="match status" value="1"/>
</dbReference>
<dbReference type="AlphaFoldDB" id="A0A183DQA8"/>
<evidence type="ECO:0000256" key="6">
    <source>
        <dbReference type="RuleBase" id="RU361202"/>
    </source>
</evidence>
<dbReference type="EMBL" id="UYRT01078219">
    <property type="protein sequence ID" value="VDN18064.1"/>
    <property type="molecule type" value="Genomic_DNA"/>
</dbReference>
<dbReference type="Pfam" id="PF20638">
    <property type="entry name" value="ATG5_UblA"/>
    <property type="match status" value="1"/>
</dbReference>
<dbReference type="Proteomes" id="UP000271098">
    <property type="component" value="Unassembled WGS sequence"/>
</dbReference>
<evidence type="ECO:0000259" key="9">
    <source>
        <dbReference type="Pfam" id="PF20638"/>
    </source>
</evidence>
<keyword evidence="6" id="KW-0472">Membrane</keyword>
<dbReference type="GO" id="GO:0006995">
    <property type="term" value="P:cellular response to nitrogen starvation"/>
    <property type="evidence" value="ECO:0007669"/>
    <property type="project" value="TreeGrafter"/>
</dbReference>
<dbReference type="InterPro" id="IPR007239">
    <property type="entry name" value="Atg5"/>
</dbReference>
<reference evidence="12" key="1">
    <citation type="submission" date="2016-06" db="UniProtKB">
        <authorList>
            <consortium name="WormBaseParasite"/>
        </authorList>
    </citation>
    <scope>IDENTIFICATION</scope>
</reference>
<dbReference type="InterPro" id="IPR042527">
    <property type="entry name" value="Atg5_UblA_dom_sf"/>
</dbReference>
<evidence type="ECO:0000256" key="3">
    <source>
        <dbReference type="ARBA" id="ARBA00022499"/>
    </source>
</evidence>
<dbReference type="Pfam" id="PF04106">
    <property type="entry name" value="ATG5_UblB"/>
    <property type="match status" value="1"/>
</dbReference>
<dbReference type="InterPro" id="IPR048318">
    <property type="entry name" value="ATG5_UblB"/>
</dbReference>
<name>A0A183DQA8_9BILA</name>
<evidence type="ECO:0000313" key="12">
    <source>
        <dbReference type="WBParaSite" id="GPUH_0001091201-mRNA-1"/>
    </source>
</evidence>
<feature type="domain" description="Autophagy protein ATG5 UblB" evidence="7">
    <location>
        <begin position="181"/>
        <end position="256"/>
    </location>
</feature>
<dbReference type="Gene3D" id="3.10.20.90">
    <property type="entry name" value="Phosphatidylinositol 3-kinase Catalytic Subunit, Chain A, domain 1"/>
    <property type="match status" value="1"/>
</dbReference>
<dbReference type="InterPro" id="IPR048939">
    <property type="entry name" value="ATG5_UblA"/>
</dbReference>
<dbReference type="GO" id="GO:0034274">
    <property type="term" value="C:Atg12-Atg5-Atg16 complex"/>
    <property type="evidence" value="ECO:0007669"/>
    <property type="project" value="TreeGrafter"/>
</dbReference>
<organism evidence="12">
    <name type="scientific">Gongylonema pulchrum</name>
    <dbReference type="NCBI Taxonomy" id="637853"/>
    <lineage>
        <taxon>Eukaryota</taxon>
        <taxon>Metazoa</taxon>
        <taxon>Ecdysozoa</taxon>
        <taxon>Nematoda</taxon>
        <taxon>Chromadorea</taxon>
        <taxon>Rhabditida</taxon>
        <taxon>Spirurina</taxon>
        <taxon>Spiruromorpha</taxon>
        <taxon>Spiruroidea</taxon>
        <taxon>Gongylonematidae</taxon>
        <taxon>Gongylonema</taxon>
    </lineage>
</organism>
<keyword evidence="11" id="KW-1185">Reference proteome</keyword>
<protein>
    <recommendedName>
        <fullName evidence="6">Autophagy protein 5</fullName>
    </recommendedName>
</protein>
<dbReference type="Gene3D" id="1.10.246.190">
    <property type="entry name" value="Autophagy protein Apg5, helix rich domain"/>
    <property type="match status" value="1"/>
</dbReference>
<evidence type="ECO:0000259" key="8">
    <source>
        <dbReference type="Pfam" id="PF20637"/>
    </source>
</evidence>
<dbReference type="GO" id="GO:0005776">
    <property type="term" value="C:autophagosome"/>
    <property type="evidence" value="ECO:0007669"/>
    <property type="project" value="TreeGrafter"/>
</dbReference>
<evidence type="ECO:0000256" key="4">
    <source>
        <dbReference type="ARBA" id="ARBA00022843"/>
    </source>
</evidence>
<dbReference type="InterPro" id="IPR048940">
    <property type="entry name" value="ATG5_HBR"/>
</dbReference>
<keyword evidence="3 6" id="KW-1017">Isopeptide bond</keyword>
<dbReference type="PANTHER" id="PTHR13040">
    <property type="entry name" value="AUTOPHAGY PROTEIN 5"/>
    <property type="match status" value="1"/>
</dbReference>
<evidence type="ECO:0000256" key="2">
    <source>
        <dbReference type="ARBA" id="ARBA00006910"/>
    </source>
</evidence>
<evidence type="ECO:0000313" key="11">
    <source>
        <dbReference type="Proteomes" id="UP000271098"/>
    </source>
</evidence>
<evidence type="ECO:0000259" key="7">
    <source>
        <dbReference type="Pfam" id="PF04106"/>
    </source>
</evidence>
<dbReference type="PANTHER" id="PTHR13040:SF2">
    <property type="entry name" value="AUTOPHAGY PROTEIN 5"/>
    <property type="match status" value="1"/>
</dbReference>
<gene>
    <name evidence="10" type="ORF">GPUH_LOCUS10899</name>
</gene>